<keyword evidence="25" id="KW-1185">Reference proteome</keyword>
<feature type="region of interest" description="Disordered" evidence="17">
    <location>
        <begin position="1"/>
        <end position="32"/>
    </location>
</feature>
<proteinExistence type="inferred from homology"/>
<dbReference type="InterPro" id="IPR000999">
    <property type="entry name" value="RNase_III_dom"/>
</dbReference>
<dbReference type="SMART" id="SM00487">
    <property type="entry name" value="DEXDc"/>
    <property type="match status" value="1"/>
</dbReference>
<gene>
    <name evidence="24" type="ORF">HHK36_029428</name>
</gene>
<feature type="domain" description="Helicase C-terminal" evidence="22">
    <location>
        <begin position="314"/>
        <end position="481"/>
    </location>
</feature>
<dbReference type="PROSITE" id="PS50137">
    <property type="entry name" value="DS_RBD"/>
    <property type="match status" value="1"/>
</dbReference>
<evidence type="ECO:0000313" key="24">
    <source>
        <dbReference type="EMBL" id="KAF8378092.1"/>
    </source>
</evidence>
<evidence type="ECO:0000259" key="20">
    <source>
        <dbReference type="PROSITE" id="PS50142"/>
    </source>
</evidence>
<evidence type="ECO:0000256" key="15">
    <source>
        <dbReference type="ARBA" id="ARBA00023242"/>
    </source>
</evidence>
<dbReference type="SMART" id="SM00535">
    <property type="entry name" value="RIBOc"/>
    <property type="match status" value="2"/>
</dbReference>
<dbReference type="CDD" id="cd18034">
    <property type="entry name" value="DEXHc_dicer"/>
    <property type="match status" value="1"/>
</dbReference>
<dbReference type="GO" id="GO:0003723">
    <property type="term" value="F:RNA binding"/>
    <property type="evidence" value="ECO:0007669"/>
    <property type="project" value="UniProtKB-UniRule"/>
</dbReference>
<keyword evidence="15" id="KW-0539">Nucleus</keyword>
<keyword evidence="18" id="KW-1133">Transmembrane helix</keyword>
<keyword evidence="14" id="KW-0943">RNA-mediated gene silencing</keyword>
<feature type="domain" description="Dicer dsRNA-binding fold" evidence="23">
    <location>
        <begin position="538"/>
        <end position="623"/>
    </location>
</feature>
<feature type="transmembrane region" description="Helical" evidence="18">
    <location>
        <begin position="487"/>
        <end position="510"/>
    </location>
</feature>
<feature type="compositionally biased region" description="Basic and acidic residues" evidence="17">
    <location>
        <begin position="1"/>
        <end position="10"/>
    </location>
</feature>
<dbReference type="Pfam" id="PF03368">
    <property type="entry name" value="Dicer_dimer"/>
    <property type="match status" value="1"/>
</dbReference>
<feature type="transmembrane region" description="Helical" evidence="18">
    <location>
        <begin position="517"/>
        <end position="539"/>
    </location>
</feature>
<keyword evidence="5" id="KW-0479">Metal-binding</keyword>
<dbReference type="OMA" id="HFCAVIP"/>
<evidence type="ECO:0000256" key="8">
    <source>
        <dbReference type="ARBA" id="ARBA00022759"/>
    </source>
</evidence>
<dbReference type="InterPro" id="IPR014001">
    <property type="entry name" value="Helicase_ATP-bd"/>
</dbReference>
<dbReference type="SUPFAM" id="SSF52540">
    <property type="entry name" value="P-loop containing nucleoside triphosphate hydrolases"/>
    <property type="match status" value="1"/>
</dbReference>
<keyword evidence="8" id="KW-0255">Endonuclease</keyword>
<keyword evidence="7" id="KW-0547">Nucleotide-binding</keyword>
<evidence type="ECO:0000259" key="23">
    <source>
        <dbReference type="PROSITE" id="PS51327"/>
    </source>
</evidence>
<keyword evidence="4" id="KW-0540">Nuclease</keyword>
<evidence type="ECO:0000313" key="25">
    <source>
        <dbReference type="Proteomes" id="UP000655225"/>
    </source>
</evidence>
<dbReference type="InterPro" id="IPR014720">
    <property type="entry name" value="dsRBD_dom"/>
</dbReference>
<feature type="domain" description="Helicase ATP-binding" evidence="21">
    <location>
        <begin position="43"/>
        <end position="202"/>
    </location>
</feature>
<comment type="similarity">
    <text evidence="16">Belongs to the helicase family. Dicer subfamily.</text>
</comment>
<dbReference type="Pfam" id="PF00636">
    <property type="entry name" value="Ribonuclease_3"/>
    <property type="match status" value="2"/>
</dbReference>
<evidence type="ECO:0000256" key="12">
    <source>
        <dbReference type="ARBA" id="ARBA00022842"/>
    </source>
</evidence>
<dbReference type="FunFam" id="1.10.1520.10:FF:000004">
    <property type="entry name" value="Endoribonuclease dicer-like 1"/>
    <property type="match status" value="1"/>
</dbReference>
<dbReference type="EMBL" id="JABCRI010000023">
    <property type="protein sequence ID" value="KAF8378092.1"/>
    <property type="molecule type" value="Genomic_DNA"/>
</dbReference>
<dbReference type="InterPro" id="IPR027417">
    <property type="entry name" value="P-loop_NTPase"/>
</dbReference>
<keyword evidence="18" id="KW-0812">Transmembrane</keyword>
<dbReference type="SMART" id="SM00490">
    <property type="entry name" value="HELICc"/>
    <property type="match status" value="1"/>
</dbReference>
<dbReference type="GO" id="GO:0004525">
    <property type="term" value="F:ribonuclease III activity"/>
    <property type="evidence" value="ECO:0007669"/>
    <property type="project" value="InterPro"/>
</dbReference>
<dbReference type="OrthoDB" id="6513042at2759"/>
<feature type="domain" description="RNase III" evidence="20">
    <location>
        <begin position="1230"/>
        <end position="1349"/>
    </location>
</feature>
<feature type="domain" description="RNase III" evidence="20">
    <location>
        <begin position="921"/>
        <end position="1053"/>
    </location>
</feature>
<keyword evidence="13 16" id="KW-0694">RNA-binding</keyword>
<dbReference type="Pfam" id="PF00271">
    <property type="entry name" value="Helicase_C"/>
    <property type="match status" value="1"/>
</dbReference>
<evidence type="ECO:0000256" key="7">
    <source>
        <dbReference type="ARBA" id="ARBA00022741"/>
    </source>
</evidence>
<dbReference type="FunFam" id="3.40.50.300:FF:000420">
    <property type="entry name" value="Endoribonuclease dicer-like 1"/>
    <property type="match status" value="1"/>
</dbReference>
<reference evidence="24 25" key="1">
    <citation type="submission" date="2020-04" db="EMBL/GenBank/DDBJ databases">
        <title>Plant Genome Project.</title>
        <authorList>
            <person name="Zhang R.-G."/>
        </authorList>
    </citation>
    <scope>NUCLEOTIDE SEQUENCE [LARGE SCALE GENOMIC DNA]</scope>
    <source>
        <strain evidence="24">YNK0</strain>
        <tissue evidence="24">Leaf</tissue>
    </source>
</reference>
<evidence type="ECO:0000256" key="17">
    <source>
        <dbReference type="SAM" id="MobiDB-lite"/>
    </source>
</evidence>
<evidence type="ECO:0000256" key="10">
    <source>
        <dbReference type="ARBA" id="ARBA00022806"/>
    </source>
</evidence>
<evidence type="ECO:0000256" key="16">
    <source>
        <dbReference type="PROSITE-ProRule" id="PRU00657"/>
    </source>
</evidence>
<sequence>MMEEGAETRGSEPTAMPQSLSGVPEPESSPDPLTFARSYQLEALEKALRENTIAFLDTGSGKTLIAIMLLRNYAHLLRKPSPFIAVFLVPTVVLVTQQAEAIEMHTDLKVGKYWGEMGVDYWDAATWKKELDKYEVFVMTPQILLDDLRHSFFKLDIIKLLIFDECHNARGRSPYACILTVYTVANESVLAKFVPLSTPKLKFYKHHVQSLKELHLSDCAEESAKKKISKLFANFIFCLTELGVWLALKAAESLSCTETANFFCGQNDMFGDRIVRSFSQDVSKVFLKYIPSGREWSIGNNVRANLVAGFLTAKVNCLIESLQEYRNLKDLRCIIFVERVITSIVLQSLLSQLPQLSGWKTTYMAGNQSGLQSQTRKEQIKIIEAFREGMVNIIVATQILEEGLDVQSCNLVIRFDPSATVCSFIQSRGRARMRGSDYLLIVKSGDASTLSRVKNYLASGDIMRKESLRHASLPCAPFESEMYDEDFYLVESTGAIVTLSSSVALIYFYCSRLPSDGFVLIIFLSIVVKDVTLYVFFVVSTLRSYLSSLFYRYFRPAPIFSIDKESSVCTLQLPKSCPIQTVPVQGNNNMLKQLSCLEACKKLHEIGALTDNLLPELVVEEAEDFGNVSYEDEQVSYFPGELVSHSPLESEQLYHCYSIKLKQNFEYGVPFNDIVLVLRCELESEIANMNFDLEVSRGSVTVNMVYAGILHLSAEQVLIARRFQITVLRVLIDHNLTKLKDVVDRLHQGETLPVINYLLLPTTGCNQKSSVVDWDCVRSALFSSAVGNVGGGHMPYCSAKGCVRWMQTKDGVVCSCMLVNSLVFTPHNGHIYCISGILDDLNGNSLLKLKGEVLSNACVELPPELCSIIMSPISISTLHSFSLVPSIMHRLESMLLALSLKKLQSDHCTQNVIIPTIKVLEAITTKKCQEGFSLESLETLGDSFLKYAAGQHLFKANQNHHEGLLSVKKDRIVSNASLYKLGYNCKLPGFIRNECFNPKLWVIPGDHTGSHLLDELLFSSTRKIYCRGIRHIKVKVVADVVEALIGAYLSTSGELAALFFMDWLGIKVDFVNILHERPFLVHPEMHANVSYLESVLNYTFRDPSLLIEALTHGSYMLPVIPRCYQVFLVNIVPHSDVTDISITTQKLYVAYELRVTVMKFQLQGSSMHKDINLCLGWLTVYGAGLACGVVYGQHFLKETQIYTFIKSWILALHPISDYIFGVLETFSPVQRLEFLGDSVLDYLITRYLYSRYPGISPGLLTDLRSASVNNDFYAQSSIKAGLHKHFLHASSELHKQITFIVTNFGQLSLGSTFGWESETAFPKASRQYPSYVLGDIIESLAGAIFVDSGYNKEAVWESIRPLLEPLVTPDTVRLHPVRELVEVCQKNSFEKRIFKSCQNGLSSITVEVEAMGVLYSNTSAKSDKKTAKRLAAKAVLESLKKNIPGI</sequence>
<dbReference type="Proteomes" id="UP000655225">
    <property type="component" value="Unassembled WGS sequence"/>
</dbReference>
<dbReference type="PROSITE" id="PS51192">
    <property type="entry name" value="HELICASE_ATP_BIND_1"/>
    <property type="match status" value="1"/>
</dbReference>
<dbReference type="GO" id="GO:0030422">
    <property type="term" value="P:siRNA processing"/>
    <property type="evidence" value="ECO:0007669"/>
    <property type="project" value="TreeGrafter"/>
</dbReference>
<keyword evidence="11" id="KW-0067">ATP-binding</keyword>
<evidence type="ECO:0000256" key="2">
    <source>
        <dbReference type="ARBA" id="ARBA00001946"/>
    </source>
</evidence>
<keyword evidence="6" id="KW-0677">Repeat</keyword>
<dbReference type="GO" id="GO:0005737">
    <property type="term" value="C:cytoplasm"/>
    <property type="evidence" value="ECO:0007669"/>
    <property type="project" value="TreeGrafter"/>
</dbReference>
<name>A0A834YDP4_TETSI</name>
<dbReference type="PROSITE" id="PS51194">
    <property type="entry name" value="HELICASE_CTER"/>
    <property type="match status" value="1"/>
</dbReference>
<dbReference type="InterPro" id="IPR001650">
    <property type="entry name" value="Helicase_C-like"/>
</dbReference>
<evidence type="ECO:0000259" key="22">
    <source>
        <dbReference type="PROSITE" id="PS51194"/>
    </source>
</evidence>
<dbReference type="InterPro" id="IPR036389">
    <property type="entry name" value="RNase_III_sf"/>
</dbReference>
<evidence type="ECO:0000256" key="5">
    <source>
        <dbReference type="ARBA" id="ARBA00022723"/>
    </source>
</evidence>
<keyword evidence="10" id="KW-0347">Helicase</keyword>
<comment type="subcellular location">
    <subcellularLocation>
        <location evidence="3">Nucleus</location>
    </subcellularLocation>
</comment>
<evidence type="ECO:0000256" key="13">
    <source>
        <dbReference type="ARBA" id="ARBA00022884"/>
    </source>
</evidence>
<accession>A0A834YDP4</accession>
<dbReference type="PROSITE" id="PS51327">
    <property type="entry name" value="DICER_DSRBF"/>
    <property type="match status" value="1"/>
</dbReference>
<keyword evidence="18" id="KW-0472">Membrane</keyword>
<comment type="caution">
    <text evidence="24">The sequence shown here is derived from an EMBL/GenBank/DDBJ whole genome shotgun (WGS) entry which is preliminary data.</text>
</comment>
<evidence type="ECO:0000256" key="14">
    <source>
        <dbReference type="ARBA" id="ARBA00023158"/>
    </source>
</evidence>
<dbReference type="Gene3D" id="1.10.1520.10">
    <property type="entry name" value="Ribonuclease III domain"/>
    <property type="match status" value="2"/>
</dbReference>
<evidence type="ECO:0000256" key="1">
    <source>
        <dbReference type="ARBA" id="ARBA00001936"/>
    </source>
</evidence>
<comment type="cofactor">
    <cofactor evidence="2">
        <name>Mg(2+)</name>
        <dbReference type="ChEBI" id="CHEBI:18420"/>
    </cofactor>
</comment>
<keyword evidence="9" id="KW-0378">Hydrolase</keyword>
<dbReference type="PROSITE" id="PS50142">
    <property type="entry name" value="RNASE_3_2"/>
    <property type="match status" value="2"/>
</dbReference>
<dbReference type="Gene3D" id="3.40.50.300">
    <property type="entry name" value="P-loop containing nucleotide triphosphate hydrolases"/>
    <property type="match status" value="2"/>
</dbReference>
<dbReference type="Gene3D" id="3.30.160.380">
    <property type="entry name" value="Dicer dimerisation domain"/>
    <property type="match status" value="1"/>
</dbReference>
<dbReference type="SUPFAM" id="SSF54768">
    <property type="entry name" value="dsRNA-binding domain-like"/>
    <property type="match status" value="1"/>
</dbReference>
<evidence type="ECO:0000256" key="4">
    <source>
        <dbReference type="ARBA" id="ARBA00022722"/>
    </source>
</evidence>
<dbReference type="SMART" id="SM00358">
    <property type="entry name" value="DSRM"/>
    <property type="match status" value="1"/>
</dbReference>
<evidence type="ECO:0000259" key="21">
    <source>
        <dbReference type="PROSITE" id="PS51192"/>
    </source>
</evidence>
<evidence type="ECO:0000256" key="3">
    <source>
        <dbReference type="ARBA" id="ARBA00004123"/>
    </source>
</evidence>
<dbReference type="PANTHER" id="PTHR14950">
    <property type="entry name" value="DICER-RELATED"/>
    <property type="match status" value="1"/>
</dbReference>
<dbReference type="CDD" id="cd00593">
    <property type="entry name" value="RIBOc"/>
    <property type="match status" value="2"/>
</dbReference>
<evidence type="ECO:0000256" key="11">
    <source>
        <dbReference type="ARBA" id="ARBA00022840"/>
    </source>
</evidence>
<evidence type="ECO:0000256" key="9">
    <source>
        <dbReference type="ARBA" id="ARBA00022801"/>
    </source>
</evidence>
<feature type="domain" description="DRBM" evidence="19">
    <location>
        <begin position="1375"/>
        <end position="1441"/>
    </location>
</feature>
<dbReference type="CDD" id="cd18802">
    <property type="entry name" value="SF2_C_dicer"/>
    <property type="match status" value="1"/>
</dbReference>
<dbReference type="SUPFAM" id="SSF69065">
    <property type="entry name" value="RNase III domain-like"/>
    <property type="match status" value="3"/>
</dbReference>
<dbReference type="Pfam" id="PF00270">
    <property type="entry name" value="DEAD"/>
    <property type="match status" value="1"/>
</dbReference>
<evidence type="ECO:0000259" key="19">
    <source>
        <dbReference type="PROSITE" id="PS50137"/>
    </source>
</evidence>
<dbReference type="PANTHER" id="PTHR14950:SF70">
    <property type="entry name" value="ENDORIBONUCLEASE DICER HOMOLOG 2"/>
    <property type="match status" value="1"/>
</dbReference>
<dbReference type="GO" id="GO:0046872">
    <property type="term" value="F:metal ion binding"/>
    <property type="evidence" value="ECO:0007669"/>
    <property type="project" value="UniProtKB-KW"/>
</dbReference>
<keyword evidence="12" id="KW-0460">Magnesium</keyword>
<evidence type="ECO:0000256" key="18">
    <source>
        <dbReference type="SAM" id="Phobius"/>
    </source>
</evidence>
<organism evidence="24 25">
    <name type="scientific">Tetracentron sinense</name>
    <name type="common">Spur-leaf</name>
    <dbReference type="NCBI Taxonomy" id="13715"/>
    <lineage>
        <taxon>Eukaryota</taxon>
        <taxon>Viridiplantae</taxon>
        <taxon>Streptophyta</taxon>
        <taxon>Embryophyta</taxon>
        <taxon>Tracheophyta</taxon>
        <taxon>Spermatophyta</taxon>
        <taxon>Magnoliopsida</taxon>
        <taxon>Trochodendrales</taxon>
        <taxon>Trochodendraceae</taxon>
        <taxon>Tetracentron</taxon>
    </lineage>
</organism>
<dbReference type="InterPro" id="IPR038248">
    <property type="entry name" value="Dicer_dimer_sf"/>
</dbReference>
<dbReference type="GO" id="GO:0005524">
    <property type="term" value="F:ATP binding"/>
    <property type="evidence" value="ECO:0007669"/>
    <property type="project" value="UniProtKB-KW"/>
</dbReference>
<dbReference type="PROSITE" id="PS00517">
    <property type="entry name" value="RNASE_3_1"/>
    <property type="match status" value="1"/>
</dbReference>
<comment type="cofactor">
    <cofactor evidence="1">
        <name>Mn(2+)</name>
        <dbReference type="ChEBI" id="CHEBI:29035"/>
    </cofactor>
</comment>
<dbReference type="GO" id="GO:0005634">
    <property type="term" value="C:nucleus"/>
    <property type="evidence" value="ECO:0007669"/>
    <property type="project" value="UniProtKB-SubCell"/>
</dbReference>
<dbReference type="InterPro" id="IPR011545">
    <property type="entry name" value="DEAD/DEAH_box_helicase_dom"/>
</dbReference>
<dbReference type="GO" id="GO:0004386">
    <property type="term" value="F:helicase activity"/>
    <property type="evidence" value="ECO:0007669"/>
    <property type="project" value="UniProtKB-KW"/>
</dbReference>
<dbReference type="InterPro" id="IPR005034">
    <property type="entry name" value="Dicer_dimerisation"/>
</dbReference>
<dbReference type="Gene3D" id="3.30.160.20">
    <property type="match status" value="1"/>
</dbReference>
<evidence type="ECO:0000256" key="6">
    <source>
        <dbReference type="ARBA" id="ARBA00022737"/>
    </source>
</evidence>
<protein>
    <submittedName>
        <fullName evidence="24">Uncharacterized protein</fullName>
    </submittedName>
</protein>